<dbReference type="Proteomes" id="UP001157961">
    <property type="component" value="Unassembled WGS sequence"/>
</dbReference>
<gene>
    <name evidence="2" type="ORF">SAMN06265373_102424</name>
</gene>
<protein>
    <submittedName>
        <fullName evidence="2">Uncharacterized protein</fullName>
    </submittedName>
</protein>
<evidence type="ECO:0000313" key="2">
    <source>
        <dbReference type="EMBL" id="SMP12974.1"/>
    </source>
</evidence>
<dbReference type="EMBL" id="FXTY01000002">
    <property type="protein sequence ID" value="SMP12974.1"/>
    <property type="molecule type" value="Genomic_DNA"/>
</dbReference>
<accession>A0ABY1NMP1</accession>
<evidence type="ECO:0000313" key="3">
    <source>
        <dbReference type="Proteomes" id="UP001157961"/>
    </source>
</evidence>
<evidence type="ECO:0000256" key="1">
    <source>
        <dbReference type="SAM" id="MobiDB-lite"/>
    </source>
</evidence>
<organism evidence="2 3">
    <name type="scientific">Shimia sagamensis</name>
    <dbReference type="NCBI Taxonomy" id="1566352"/>
    <lineage>
        <taxon>Bacteria</taxon>
        <taxon>Pseudomonadati</taxon>
        <taxon>Pseudomonadota</taxon>
        <taxon>Alphaproteobacteria</taxon>
        <taxon>Rhodobacterales</taxon>
        <taxon>Roseobacteraceae</taxon>
    </lineage>
</organism>
<reference evidence="2 3" key="1">
    <citation type="submission" date="2017-05" db="EMBL/GenBank/DDBJ databases">
        <authorList>
            <person name="Varghese N."/>
            <person name="Submissions S."/>
        </authorList>
    </citation>
    <scope>NUCLEOTIDE SEQUENCE [LARGE SCALE GENOMIC DNA]</scope>
    <source>
        <strain evidence="2 3">DSM 29734</strain>
    </source>
</reference>
<name>A0ABY1NMP1_9RHOB</name>
<comment type="caution">
    <text evidence="2">The sequence shown here is derived from an EMBL/GenBank/DDBJ whole genome shotgun (WGS) entry which is preliminary data.</text>
</comment>
<sequence>MNAHPTGNCRVSFESQCGMQSIPPRPTLPHGVSSEKETVQWTGSAANGRSPKRVPHPPSGQALPNLVCLFSC</sequence>
<keyword evidence="3" id="KW-1185">Reference proteome</keyword>
<proteinExistence type="predicted"/>
<feature type="region of interest" description="Disordered" evidence="1">
    <location>
        <begin position="20"/>
        <end position="63"/>
    </location>
</feature>